<comment type="caution">
    <text evidence="13">The sequence shown here is derived from an EMBL/GenBank/DDBJ whole genome shotgun (WGS) entry which is preliminary data.</text>
</comment>
<protein>
    <recommendedName>
        <fullName evidence="3">histidine kinase</fullName>
        <ecNumber evidence="3">2.7.13.3</ecNumber>
    </recommendedName>
</protein>
<evidence type="ECO:0000256" key="8">
    <source>
        <dbReference type="ARBA" id="ARBA00022777"/>
    </source>
</evidence>
<dbReference type="SUPFAM" id="SSF47384">
    <property type="entry name" value="Homodimeric domain of signal transducing histidine kinase"/>
    <property type="match status" value="1"/>
</dbReference>
<dbReference type="InterPro" id="IPR036890">
    <property type="entry name" value="HATPase_C_sf"/>
</dbReference>
<evidence type="ECO:0000259" key="12">
    <source>
        <dbReference type="PROSITE" id="PS50109"/>
    </source>
</evidence>
<dbReference type="AlphaFoldDB" id="A0A219B739"/>
<dbReference type="Pfam" id="PF02518">
    <property type="entry name" value="HATPase_c"/>
    <property type="match status" value="1"/>
</dbReference>
<dbReference type="Gene3D" id="1.10.287.130">
    <property type="match status" value="1"/>
</dbReference>
<organism evidence="13 14">
    <name type="scientific">Pacificimonas flava</name>
    <dbReference type="NCBI Taxonomy" id="1234595"/>
    <lineage>
        <taxon>Bacteria</taxon>
        <taxon>Pseudomonadati</taxon>
        <taxon>Pseudomonadota</taxon>
        <taxon>Alphaproteobacteria</taxon>
        <taxon>Sphingomonadales</taxon>
        <taxon>Sphingosinicellaceae</taxon>
        <taxon>Pacificimonas</taxon>
    </lineage>
</organism>
<dbReference type="EC" id="2.7.13.3" evidence="3"/>
<proteinExistence type="predicted"/>
<dbReference type="Pfam" id="PF00512">
    <property type="entry name" value="HisKA"/>
    <property type="match status" value="1"/>
</dbReference>
<dbReference type="InterPro" id="IPR036097">
    <property type="entry name" value="HisK_dim/P_sf"/>
</dbReference>
<keyword evidence="5" id="KW-0597">Phosphoprotein</keyword>
<dbReference type="OrthoDB" id="9797304at2"/>
<keyword evidence="10" id="KW-0902">Two-component regulatory system</keyword>
<dbReference type="PANTHER" id="PTHR45453:SF1">
    <property type="entry name" value="PHOSPHATE REGULON SENSOR PROTEIN PHOR"/>
    <property type="match status" value="1"/>
</dbReference>
<evidence type="ECO:0000256" key="6">
    <source>
        <dbReference type="ARBA" id="ARBA00022679"/>
    </source>
</evidence>
<dbReference type="InterPro" id="IPR003661">
    <property type="entry name" value="HisK_dim/P_dom"/>
</dbReference>
<feature type="domain" description="Histidine kinase" evidence="12">
    <location>
        <begin position="192"/>
        <end position="410"/>
    </location>
</feature>
<dbReference type="SUPFAM" id="SSF55874">
    <property type="entry name" value="ATPase domain of HSP90 chaperone/DNA topoisomerase II/histidine kinase"/>
    <property type="match status" value="1"/>
</dbReference>
<dbReference type="PRINTS" id="PR00344">
    <property type="entry name" value="BCTRLSENSOR"/>
</dbReference>
<name>A0A219B739_9SPHN</name>
<evidence type="ECO:0000256" key="2">
    <source>
        <dbReference type="ARBA" id="ARBA00004236"/>
    </source>
</evidence>
<dbReference type="SMART" id="SM00387">
    <property type="entry name" value="HATPase_c"/>
    <property type="match status" value="1"/>
</dbReference>
<keyword evidence="11" id="KW-0472">Membrane</keyword>
<sequence length="430" mass="46800">MNTKKWKRAMLVEYPARLYIVAGLLLLIGFGAGTGSQALAFVAAAVAVMLLPGLFTRQSFVSSEEEDEEREPAEPVVLPDDTIGLEVLEDAALVVTTEHDVVAANSAARELLGTVPAEDVRLAIRHPVALEAVDIAISERSEVVRELDSFAAAGRTYRLRIAPIDEHRLLMNFVDYSQVRATERMRADFVANASHELRTPLATVSGFIETLQGAAADDEAARTRFLGLMNEETSRMTRLIDDLLSLSRVELDKSMRPRTRTDLLALVDEFSETVELEADAGGHEFIVDAEANLPPVLADRDQIFQVLRNLVSNAFKYGGSGSPVTLSLRRAENSVLVSVRDEGEGILPEHIPRLTERFYRVDAGRSRRLGGTGLGLAIVKHIVERHRGKLEIRSEPGVGTVVSFTIPLAGPLSGEAGGALPALPEDLRAI</sequence>
<evidence type="ECO:0000313" key="14">
    <source>
        <dbReference type="Proteomes" id="UP000198462"/>
    </source>
</evidence>
<evidence type="ECO:0000256" key="5">
    <source>
        <dbReference type="ARBA" id="ARBA00022553"/>
    </source>
</evidence>
<dbReference type="PROSITE" id="PS50109">
    <property type="entry name" value="HIS_KIN"/>
    <property type="match status" value="1"/>
</dbReference>
<keyword evidence="4" id="KW-1003">Cell membrane</keyword>
<keyword evidence="9" id="KW-0067">ATP-binding</keyword>
<dbReference type="GO" id="GO:0000155">
    <property type="term" value="F:phosphorelay sensor kinase activity"/>
    <property type="evidence" value="ECO:0007669"/>
    <property type="project" value="InterPro"/>
</dbReference>
<dbReference type="GO" id="GO:0005886">
    <property type="term" value="C:plasma membrane"/>
    <property type="evidence" value="ECO:0007669"/>
    <property type="project" value="UniProtKB-SubCell"/>
</dbReference>
<dbReference type="GO" id="GO:0004721">
    <property type="term" value="F:phosphoprotein phosphatase activity"/>
    <property type="evidence" value="ECO:0007669"/>
    <property type="project" value="TreeGrafter"/>
</dbReference>
<dbReference type="Gene3D" id="3.30.565.10">
    <property type="entry name" value="Histidine kinase-like ATPase, C-terminal domain"/>
    <property type="match status" value="1"/>
</dbReference>
<dbReference type="GO" id="GO:0016036">
    <property type="term" value="P:cellular response to phosphate starvation"/>
    <property type="evidence" value="ECO:0007669"/>
    <property type="project" value="TreeGrafter"/>
</dbReference>
<dbReference type="PANTHER" id="PTHR45453">
    <property type="entry name" value="PHOSPHATE REGULON SENSOR PROTEIN PHOR"/>
    <property type="match status" value="1"/>
</dbReference>
<dbReference type="Proteomes" id="UP000198462">
    <property type="component" value="Unassembled WGS sequence"/>
</dbReference>
<dbReference type="InterPro" id="IPR004358">
    <property type="entry name" value="Sig_transdc_His_kin-like_C"/>
</dbReference>
<dbReference type="InterPro" id="IPR050351">
    <property type="entry name" value="BphY/WalK/GraS-like"/>
</dbReference>
<evidence type="ECO:0000313" key="13">
    <source>
        <dbReference type="EMBL" id="OWV33963.1"/>
    </source>
</evidence>
<reference evidence="14" key="1">
    <citation type="submission" date="2017-05" db="EMBL/GenBank/DDBJ databases">
        <authorList>
            <person name="Lin X."/>
        </authorList>
    </citation>
    <scope>NUCLEOTIDE SEQUENCE [LARGE SCALE GENOMIC DNA]</scope>
    <source>
        <strain evidence="14">JLT2012</strain>
    </source>
</reference>
<evidence type="ECO:0000256" key="7">
    <source>
        <dbReference type="ARBA" id="ARBA00022741"/>
    </source>
</evidence>
<dbReference type="FunFam" id="3.30.565.10:FF:000006">
    <property type="entry name" value="Sensor histidine kinase WalK"/>
    <property type="match status" value="1"/>
</dbReference>
<evidence type="ECO:0000256" key="10">
    <source>
        <dbReference type="ARBA" id="ARBA00023012"/>
    </source>
</evidence>
<evidence type="ECO:0000256" key="1">
    <source>
        <dbReference type="ARBA" id="ARBA00000085"/>
    </source>
</evidence>
<evidence type="ECO:0000256" key="3">
    <source>
        <dbReference type="ARBA" id="ARBA00012438"/>
    </source>
</evidence>
<keyword evidence="7" id="KW-0547">Nucleotide-binding</keyword>
<keyword evidence="14" id="KW-1185">Reference proteome</keyword>
<comment type="catalytic activity">
    <reaction evidence="1">
        <text>ATP + protein L-histidine = ADP + protein N-phospho-L-histidine.</text>
        <dbReference type="EC" id="2.7.13.3"/>
    </reaction>
</comment>
<dbReference type="GO" id="GO:0005524">
    <property type="term" value="F:ATP binding"/>
    <property type="evidence" value="ECO:0007669"/>
    <property type="project" value="UniProtKB-KW"/>
</dbReference>
<dbReference type="FunFam" id="1.10.287.130:FF:000008">
    <property type="entry name" value="Two-component sensor histidine kinase"/>
    <property type="match status" value="1"/>
</dbReference>
<evidence type="ECO:0000256" key="11">
    <source>
        <dbReference type="ARBA" id="ARBA00023136"/>
    </source>
</evidence>
<accession>A0A219B739</accession>
<gene>
    <name evidence="13" type="ORF">B5C34_11150</name>
</gene>
<evidence type="ECO:0000256" key="4">
    <source>
        <dbReference type="ARBA" id="ARBA00022475"/>
    </source>
</evidence>
<dbReference type="CDD" id="cd00082">
    <property type="entry name" value="HisKA"/>
    <property type="match status" value="1"/>
</dbReference>
<comment type="subcellular location">
    <subcellularLocation>
        <location evidence="2">Cell membrane</location>
    </subcellularLocation>
</comment>
<keyword evidence="6" id="KW-0808">Transferase</keyword>
<dbReference type="InterPro" id="IPR005467">
    <property type="entry name" value="His_kinase_dom"/>
</dbReference>
<dbReference type="SMART" id="SM00388">
    <property type="entry name" value="HisKA"/>
    <property type="match status" value="1"/>
</dbReference>
<evidence type="ECO:0000256" key="9">
    <source>
        <dbReference type="ARBA" id="ARBA00022840"/>
    </source>
</evidence>
<keyword evidence="8" id="KW-0418">Kinase</keyword>
<dbReference type="InterPro" id="IPR003594">
    <property type="entry name" value="HATPase_dom"/>
</dbReference>
<dbReference type="EMBL" id="NFZT01000001">
    <property type="protein sequence ID" value="OWV33963.1"/>
    <property type="molecule type" value="Genomic_DNA"/>
</dbReference>